<proteinExistence type="predicted"/>
<dbReference type="AlphaFoldDB" id="A0A5B7JMM2"/>
<accession>A0A5B7JMM2</accession>
<gene>
    <name evidence="2" type="ORF">E2C01_090763</name>
</gene>
<evidence type="ECO:0000313" key="3">
    <source>
        <dbReference type="Proteomes" id="UP000324222"/>
    </source>
</evidence>
<feature type="region of interest" description="Disordered" evidence="1">
    <location>
        <begin position="16"/>
        <end position="62"/>
    </location>
</feature>
<keyword evidence="3" id="KW-1185">Reference proteome</keyword>
<reference evidence="2 3" key="1">
    <citation type="submission" date="2019-05" db="EMBL/GenBank/DDBJ databases">
        <title>Another draft genome of Portunus trituberculatus and its Hox gene families provides insights of decapod evolution.</title>
        <authorList>
            <person name="Jeong J.-H."/>
            <person name="Song I."/>
            <person name="Kim S."/>
            <person name="Choi T."/>
            <person name="Kim D."/>
            <person name="Ryu S."/>
            <person name="Kim W."/>
        </authorList>
    </citation>
    <scope>NUCLEOTIDE SEQUENCE [LARGE SCALE GENOMIC DNA]</scope>
    <source>
        <tissue evidence="2">Muscle</tissue>
    </source>
</reference>
<evidence type="ECO:0000256" key="1">
    <source>
        <dbReference type="SAM" id="MobiDB-lite"/>
    </source>
</evidence>
<comment type="caution">
    <text evidence="2">The sequence shown here is derived from an EMBL/GenBank/DDBJ whole genome shotgun (WGS) entry which is preliminary data.</text>
</comment>
<protein>
    <submittedName>
        <fullName evidence="2">Uncharacterized protein</fullName>
    </submittedName>
</protein>
<dbReference type="EMBL" id="VSRR010102660">
    <property type="protein sequence ID" value="MPC95546.1"/>
    <property type="molecule type" value="Genomic_DNA"/>
</dbReference>
<organism evidence="2 3">
    <name type="scientific">Portunus trituberculatus</name>
    <name type="common">Swimming crab</name>
    <name type="synonym">Neptunus trituberculatus</name>
    <dbReference type="NCBI Taxonomy" id="210409"/>
    <lineage>
        <taxon>Eukaryota</taxon>
        <taxon>Metazoa</taxon>
        <taxon>Ecdysozoa</taxon>
        <taxon>Arthropoda</taxon>
        <taxon>Crustacea</taxon>
        <taxon>Multicrustacea</taxon>
        <taxon>Malacostraca</taxon>
        <taxon>Eumalacostraca</taxon>
        <taxon>Eucarida</taxon>
        <taxon>Decapoda</taxon>
        <taxon>Pleocyemata</taxon>
        <taxon>Brachyura</taxon>
        <taxon>Eubrachyura</taxon>
        <taxon>Portunoidea</taxon>
        <taxon>Portunidae</taxon>
        <taxon>Portuninae</taxon>
        <taxon>Portunus</taxon>
    </lineage>
</organism>
<evidence type="ECO:0000313" key="2">
    <source>
        <dbReference type="EMBL" id="MPC95546.1"/>
    </source>
</evidence>
<name>A0A5B7JMM2_PORTR</name>
<sequence length="62" mass="6695">MMGVGHLTVSWSFDEAALTNSSDRPAAGGGRPRPSQRRHSPPCPPTRAWQSPGGRHHDTTSF</sequence>
<dbReference type="Proteomes" id="UP000324222">
    <property type="component" value="Unassembled WGS sequence"/>
</dbReference>